<evidence type="ECO:0000313" key="4">
    <source>
        <dbReference type="EMBL" id="GMI39232.1"/>
    </source>
</evidence>
<comment type="caution">
    <text evidence="4">The sequence shown here is derived from an EMBL/GenBank/DDBJ whole genome shotgun (WGS) entry which is preliminary data.</text>
</comment>
<evidence type="ECO:0000313" key="5">
    <source>
        <dbReference type="Proteomes" id="UP001165060"/>
    </source>
</evidence>
<feature type="domain" description="CCHC-type" evidence="3">
    <location>
        <begin position="11"/>
        <end position="24"/>
    </location>
</feature>
<proteinExistence type="predicted"/>
<keyword evidence="1" id="KW-0862">Zinc</keyword>
<evidence type="ECO:0000256" key="1">
    <source>
        <dbReference type="PROSITE-ProRule" id="PRU00047"/>
    </source>
</evidence>
<feature type="region of interest" description="Disordered" evidence="2">
    <location>
        <begin position="76"/>
        <end position="107"/>
    </location>
</feature>
<evidence type="ECO:0000256" key="2">
    <source>
        <dbReference type="SAM" id="MobiDB-lite"/>
    </source>
</evidence>
<gene>
    <name evidence="4" type="ORF">TeGR_g12861</name>
</gene>
<protein>
    <recommendedName>
        <fullName evidence="3">CCHC-type domain-containing protein</fullName>
    </recommendedName>
</protein>
<dbReference type="EMBL" id="BRYB01002074">
    <property type="protein sequence ID" value="GMI39232.1"/>
    <property type="molecule type" value="Genomic_DNA"/>
</dbReference>
<feature type="compositionally biased region" description="Pro residues" evidence="2">
    <location>
        <begin position="91"/>
        <end position="105"/>
    </location>
</feature>
<name>A0ABQ6N3F1_9STRA</name>
<keyword evidence="1" id="KW-0863">Zinc-finger</keyword>
<organism evidence="4 5">
    <name type="scientific">Tetraparma gracilis</name>
    <dbReference type="NCBI Taxonomy" id="2962635"/>
    <lineage>
        <taxon>Eukaryota</taxon>
        <taxon>Sar</taxon>
        <taxon>Stramenopiles</taxon>
        <taxon>Ochrophyta</taxon>
        <taxon>Bolidophyceae</taxon>
        <taxon>Parmales</taxon>
        <taxon>Triparmaceae</taxon>
        <taxon>Tetraparma</taxon>
    </lineage>
</organism>
<keyword evidence="5" id="KW-1185">Reference proteome</keyword>
<dbReference type="Proteomes" id="UP001165060">
    <property type="component" value="Unassembled WGS sequence"/>
</dbReference>
<accession>A0ABQ6N3F1</accession>
<dbReference type="PROSITE" id="PS50158">
    <property type="entry name" value="ZF_CCHC"/>
    <property type="match status" value="1"/>
</dbReference>
<evidence type="ECO:0000259" key="3">
    <source>
        <dbReference type="PROSITE" id="PS50158"/>
    </source>
</evidence>
<keyword evidence="1" id="KW-0479">Metal-binding</keyword>
<dbReference type="InterPro" id="IPR001878">
    <property type="entry name" value="Znf_CCHC"/>
</dbReference>
<sequence>MPNQSWTDRSCFNCGEPGHTAAYCGVAHSAEGIAAWQDFRNFKKRHPRLVPPKARDFFERFITRVRHILYPEQAPSKKFSPALESEEEDAPPTPPSAPLPPPPADPSDLMELVYRDPGSHKKAAHDAVSASRNYFSEHMKPLKASFSSSLRQITSTLSGELLRMSLNEAVKEGKPADFSDYDAIMHYTTMRLETRCRYLYNLILTDDPTCRNMRKLFLPDAGAAEPVRVCSLGGGPGFDHVTMLFLASFLCEANRALHEGAEFGTREVHTEVRDLFCDDWQPILDAIADSSVAHVPLVHQSSRGITSPCDLRYETDHEANSGGQLSIGGFDLFVFSFVLHENHSGLKTGDGEEGDLVESCLVHQILREAKAGSFVVCTDAGNRMWPCIQRAGAGLGWNSKIGGGFEPWKVKMGARSFMVMERKEEWGAGDAK</sequence>
<reference evidence="4 5" key="1">
    <citation type="journal article" date="2023" name="Commun. Biol.">
        <title>Genome analysis of Parmales, the sister group of diatoms, reveals the evolutionary specialization of diatoms from phago-mixotrophs to photoautotrophs.</title>
        <authorList>
            <person name="Ban H."/>
            <person name="Sato S."/>
            <person name="Yoshikawa S."/>
            <person name="Yamada K."/>
            <person name="Nakamura Y."/>
            <person name="Ichinomiya M."/>
            <person name="Sato N."/>
            <person name="Blanc-Mathieu R."/>
            <person name="Endo H."/>
            <person name="Kuwata A."/>
            <person name="Ogata H."/>
        </authorList>
    </citation>
    <scope>NUCLEOTIDE SEQUENCE [LARGE SCALE GENOMIC DNA]</scope>
</reference>